<dbReference type="GO" id="GO:0008270">
    <property type="term" value="F:zinc ion binding"/>
    <property type="evidence" value="ECO:0007669"/>
    <property type="project" value="UniProtKB-KW"/>
</dbReference>
<dbReference type="GO" id="GO:0005634">
    <property type="term" value="C:nucleus"/>
    <property type="evidence" value="ECO:0007669"/>
    <property type="project" value="TreeGrafter"/>
</dbReference>
<proteinExistence type="predicted"/>
<dbReference type="PANTHER" id="PTHR45931:SF16">
    <property type="entry name" value="RING_U-BOX SUPERFAMILY PROTEIN"/>
    <property type="match status" value="1"/>
</dbReference>
<reference evidence="7 8" key="1">
    <citation type="submission" date="2023-10" db="EMBL/GenBank/DDBJ databases">
        <title>Chromosome-scale genome assembly provides insights into flower coloration mechanisms of Canna indica.</title>
        <authorList>
            <person name="Li C."/>
        </authorList>
    </citation>
    <scope>NUCLEOTIDE SEQUENCE [LARGE SCALE GENOMIC DNA]</scope>
    <source>
        <tissue evidence="7">Flower</tissue>
    </source>
</reference>
<dbReference type="CDD" id="cd16454">
    <property type="entry name" value="RING-H2_PA-TM-RING"/>
    <property type="match status" value="1"/>
</dbReference>
<feature type="region of interest" description="Disordered" evidence="5">
    <location>
        <begin position="208"/>
        <end position="235"/>
    </location>
</feature>
<gene>
    <name evidence="7" type="ORF">Cni_G01454</name>
</gene>
<sequence>MDGRKHAPVLEVTDTPDILATRRSSNDDSRTSVIYIDLDEETILGSSEAQNVQLRKVEVELGSSFVVNLLEMKNDVYVEIPSPNAQNLEFLQIYYIPQRPKNLRLIRENLLTETNKISYMILPCRDCLKVWKEVTSVTTTSDGTLGSAKVGQMAQRGHKGKDIADSFCQSANAYKAEESQLLDQSHNQVALGGCVNLHDNPVIILSPHRSNSSMGYSTPESESEGARHHRHQKHKAKRKYNSVCLQFGEWPSLSLEGPEISHVQSSTESLNPKSARCHNAVYSGESLGKILDVDEINSPTNFQEEICSGYNDSIEKLAQLESDEILARQLQEQFNHELQGPEGTNERDESMAHQFVINGPSLSFQSFSEQLRNCTRVSSSSRMAQSRRNFNSPEMDLEMSMLAELRTNFNSGEMDLETRLNIAEALEAAFQNDQEIEILDDALLVEHGIIEDDYEMLVTLDDFSYQQSGASASQINSLPQSVIQSTSNVEACVICLEPPTVGDVIHHLPCLHKFHKECIDTWLRRRTSCPVCKSGVF</sequence>
<evidence type="ECO:0000256" key="2">
    <source>
        <dbReference type="ARBA" id="ARBA00022771"/>
    </source>
</evidence>
<dbReference type="SUPFAM" id="SSF57850">
    <property type="entry name" value="RING/U-box"/>
    <property type="match status" value="1"/>
</dbReference>
<name>A0AAQ3JMN4_9LILI</name>
<dbReference type="PANTHER" id="PTHR45931">
    <property type="entry name" value="SI:CH211-59O9.10"/>
    <property type="match status" value="1"/>
</dbReference>
<protein>
    <recommendedName>
        <fullName evidence="6">RING-type domain-containing protein</fullName>
    </recommendedName>
</protein>
<dbReference type="Pfam" id="PF13639">
    <property type="entry name" value="zf-RING_2"/>
    <property type="match status" value="1"/>
</dbReference>
<dbReference type="FunFam" id="3.30.40.10:FF:000594">
    <property type="entry name" value="RING/U-box superfamily protein"/>
    <property type="match status" value="1"/>
</dbReference>
<dbReference type="InterPro" id="IPR013083">
    <property type="entry name" value="Znf_RING/FYVE/PHD"/>
</dbReference>
<evidence type="ECO:0000256" key="4">
    <source>
        <dbReference type="PROSITE-ProRule" id="PRU00175"/>
    </source>
</evidence>
<keyword evidence="3" id="KW-0862">Zinc</keyword>
<dbReference type="SMART" id="SM00184">
    <property type="entry name" value="RING"/>
    <property type="match status" value="1"/>
</dbReference>
<dbReference type="Gene3D" id="3.30.40.10">
    <property type="entry name" value="Zinc/RING finger domain, C3HC4 (zinc finger)"/>
    <property type="match status" value="1"/>
</dbReference>
<keyword evidence="8" id="KW-1185">Reference proteome</keyword>
<feature type="domain" description="RING-type" evidence="6">
    <location>
        <begin position="492"/>
        <end position="533"/>
    </location>
</feature>
<evidence type="ECO:0000313" key="7">
    <source>
        <dbReference type="EMBL" id="WOK92763.1"/>
    </source>
</evidence>
<evidence type="ECO:0000313" key="8">
    <source>
        <dbReference type="Proteomes" id="UP001327560"/>
    </source>
</evidence>
<dbReference type="Proteomes" id="UP001327560">
    <property type="component" value="Chromosome 1"/>
</dbReference>
<dbReference type="EMBL" id="CP136890">
    <property type="protein sequence ID" value="WOK92763.1"/>
    <property type="molecule type" value="Genomic_DNA"/>
</dbReference>
<dbReference type="GO" id="GO:0006511">
    <property type="term" value="P:ubiquitin-dependent protein catabolic process"/>
    <property type="evidence" value="ECO:0007669"/>
    <property type="project" value="TreeGrafter"/>
</dbReference>
<feature type="compositionally biased region" description="Polar residues" evidence="5">
    <location>
        <begin position="208"/>
        <end position="220"/>
    </location>
</feature>
<evidence type="ECO:0000256" key="1">
    <source>
        <dbReference type="ARBA" id="ARBA00022723"/>
    </source>
</evidence>
<accession>A0AAQ3JMN4</accession>
<dbReference type="AlphaFoldDB" id="A0AAQ3JMN4"/>
<dbReference type="PROSITE" id="PS50089">
    <property type="entry name" value="ZF_RING_2"/>
    <property type="match status" value="1"/>
</dbReference>
<keyword evidence="2 4" id="KW-0863">Zinc-finger</keyword>
<dbReference type="GO" id="GO:0061630">
    <property type="term" value="F:ubiquitin protein ligase activity"/>
    <property type="evidence" value="ECO:0007669"/>
    <property type="project" value="TreeGrafter"/>
</dbReference>
<evidence type="ECO:0000259" key="6">
    <source>
        <dbReference type="PROSITE" id="PS50089"/>
    </source>
</evidence>
<organism evidence="7 8">
    <name type="scientific">Canna indica</name>
    <name type="common">Indian-shot</name>
    <dbReference type="NCBI Taxonomy" id="4628"/>
    <lineage>
        <taxon>Eukaryota</taxon>
        <taxon>Viridiplantae</taxon>
        <taxon>Streptophyta</taxon>
        <taxon>Embryophyta</taxon>
        <taxon>Tracheophyta</taxon>
        <taxon>Spermatophyta</taxon>
        <taxon>Magnoliopsida</taxon>
        <taxon>Liliopsida</taxon>
        <taxon>Zingiberales</taxon>
        <taxon>Cannaceae</taxon>
        <taxon>Canna</taxon>
    </lineage>
</organism>
<dbReference type="InterPro" id="IPR051834">
    <property type="entry name" value="RING_finger_E3_ligase"/>
</dbReference>
<evidence type="ECO:0000256" key="5">
    <source>
        <dbReference type="SAM" id="MobiDB-lite"/>
    </source>
</evidence>
<dbReference type="InterPro" id="IPR001841">
    <property type="entry name" value="Znf_RING"/>
</dbReference>
<keyword evidence="1" id="KW-0479">Metal-binding</keyword>
<evidence type="ECO:0000256" key="3">
    <source>
        <dbReference type="ARBA" id="ARBA00022833"/>
    </source>
</evidence>